<dbReference type="InterPro" id="IPR050370">
    <property type="entry name" value="HES_HEY"/>
</dbReference>
<dbReference type="SMART" id="SM00353">
    <property type="entry name" value="HLH"/>
    <property type="match status" value="1"/>
</dbReference>
<name>A0ABM1SB13_LIMPO</name>
<dbReference type="Gene3D" id="4.10.280.10">
    <property type="entry name" value="Helix-loop-helix DNA-binding domain"/>
    <property type="match status" value="1"/>
</dbReference>
<dbReference type="SUPFAM" id="SSF47459">
    <property type="entry name" value="HLH, helix-loop-helix DNA-binding domain"/>
    <property type="match status" value="1"/>
</dbReference>
<dbReference type="Proteomes" id="UP000694941">
    <property type="component" value="Unplaced"/>
</dbReference>
<feature type="domain" description="BHLH" evidence="6">
    <location>
        <begin position="37"/>
        <end position="92"/>
    </location>
</feature>
<dbReference type="GeneID" id="111085625"/>
<keyword evidence="2" id="KW-0805">Transcription regulation</keyword>
<dbReference type="PANTHER" id="PTHR10985">
    <property type="entry name" value="BASIC HELIX-LOOP-HELIX TRANSCRIPTION FACTOR, HES-RELATED"/>
    <property type="match status" value="1"/>
</dbReference>
<organism evidence="8 9">
    <name type="scientific">Limulus polyphemus</name>
    <name type="common">Atlantic horseshoe crab</name>
    <dbReference type="NCBI Taxonomy" id="6850"/>
    <lineage>
        <taxon>Eukaryota</taxon>
        <taxon>Metazoa</taxon>
        <taxon>Ecdysozoa</taxon>
        <taxon>Arthropoda</taxon>
        <taxon>Chelicerata</taxon>
        <taxon>Merostomata</taxon>
        <taxon>Xiphosura</taxon>
        <taxon>Limulidae</taxon>
        <taxon>Limulus</taxon>
    </lineage>
</organism>
<dbReference type="InterPro" id="IPR011598">
    <property type="entry name" value="bHLH_dom"/>
</dbReference>
<keyword evidence="3" id="KW-0238">DNA-binding</keyword>
<evidence type="ECO:0000256" key="2">
    <source>
        <dbReference type="ARBA" id="ARBA00023015"/>
    </source>
</evidence>
<evidence type="ECO:0000256" key="1">
    <source>
        <dbReference type="ARBA" id="ARBA00004123"/>
    </source>
</evidence>
<dbReference type="SMART" id="SM00511">
    <property type="entry name" value="ORANGE"/>
    <property type="match status" value="1"/>
</dbReference>
<evidence type="ECO:0000313" key="9">
    <source>
        <dbReference type="RefSeq" id="XP_022240818.1"/>
    </source>
</evidence>
<dbReference type="RefSeq" id="XP_022240818.1">
    <property type="nucleotide sequence ID" value="XM_022385110.1"/>
</dbReference>
<keyword evidence="8" id="KW-1185">Reference proteome</keyword>
<evidence type="ECO:0000259" key="6">
    <source>
        <dbReference type="PROSITE" id="PS50888"/>
    </source>
</evidence>
<evidence type="ECO:0000259" key="7">
    <source>
        <dbReference type="PROSITE" id="PS51054"/>
    </source>
</evidence>
<feature type="domain" description="Orange" evidence="7">
    <location>
        <begin position="112"/>
        <end position="147"/>
    </location>
</feature>
<evidence type="ECO:0000256" key="3">
    <source>
        <dbReference type="ARBA" id="ARBA00023125"/>
    </source>
</evidence>
<gene>
    <name evidence="9" type="primary">LOC111085625</name>
</gene>
<dbReference type="PROSITE" id="PS51054">
    <property type="entry name" value="ORANGE"/>
    <property type="match status" value="1"/>
</dbReference>
<evidence type="ECO:0000256" key="4">
    <source>
        <dbReference type="ARBA" id="ARBA00023163"/>
    </source>
</evidence>
<reference evidence="9" key="1">
    <citation type="submission" date="2025-08" db="UniProtKB">
        <authorList>
            <consortium name="RefSeq"/>
        </authorList>
    </citation>
    <scope>IDENTIFICATION</scope>
    <source>
        <tissue evidence="9">Muscle</tissue>
    </source>
</reference>
<protein>
    <submittedName>
        <fullName evidence="9">Hairy/enhancer-of-split related with YRPW motif protein-like</fullName>
    </submittedName>
</protein>
<evidence type="ECO:0000256" key="5">
    <source>
        <dbReference type="ARBA" id="ARBA00023242"/>
    </source>
</evidence>
<keyword evidence="4" id="KW-0804">Transcription</keyword>
<dbReference type="InterPro" id="IPR036638">
    <property type="entry name" value="HLH_DNA-bd_sf"/>
</dbReference>
<proteinExistence type="predicted"/>
<dbReference type="PROSITE" id="PS50888">
    <property type="entry name" value="BHLH"/>
    <property type="match status" value="1"/>
</dbReference>
<dbReference type="Gene3D" id="6.10.250.980">
    <property type="match status" value="1"/>
</dbReference>
<keyword evidence="5" id="KW-0539">Nucleus</keyword>
<sequence>MMKRDLSDVDSDSDDIFAVVDTKGSPSQSNDEYQLLNRKKRRGVIEKRRRDRINNCLFELRRLVPTAFEKQGSAKLEKAEILEMTVEHMKLLHVKGFDTFSQKRHGMFLDYHSAGFLECATEVARYLVALEGLNLKDSLRLRLMSHLQCYSAQKDLAVKSAASHCSWNTSSSLPSFSSAPQNLPQTVVHPTGYSVQVSSPHNLKVVPGTSYPYYNSNFAHSLS</sequence>
<dbReference type="InterPro" id="IPR003650">
    <property type="entry name" value="Orange_dom"/>
</dbReference>
<accession>A0ABM1SB13</accession>
<comment type="subcellular location">
    <subcellularLocation>
        <location evidence="1">Nucleus</location>
    </subcellularLocation>
</comment>
<evidence type="ECO:0000313" key="8">
    <source>
        <dbReference type="Proteomes" id="UP000694941"/>
    </source>
</evidence>
<dbReference type="Pfam" id="PF07527">
    <property type="entry name" value="Hairy_orange"/>
    <property type="match status" value="1"/>
</dbReference>
<dbReference type="Pfam" id="PF00010">
    <property type="entry name" value="HLH"/>
    <property type="match status" value="1"/>
</dbReference>
<dbReference type="SUPFAM" id="SSF158457">
    <property type="entry name" value="Orange domain-like"/>
    <property type="match status" value="1"/>
</dbReference>